<gene>
    <name evidence="1" type="ORF">E1A91_A07G103000v1</name>
</gene>
<evidence type="ECO:0000313" key="1">
    <source>
        <dbReference type="EMBL" id="TYJ26198.1"/>
    </source>
</evidence>
<keyword evidence="2" id="KW-1185">Reference proteome</keyword>
<name>A0A5D2YIG5_GOSMU</name>
<dbReference type="EMBL" id="CM017642">
    <property type="protein sequence ID" value="TYJ26198.1"/>
    <property type="molecule type" value="Genomic_DNA"/>
</dbReference>
<proteinExistence type="predicted"/>
<dbReference type="AlphaFoldDB" id="A0A5D2YIG5"/>
<protein>
    <submittedName>
        <fullName evidence="1">Uncharacterized protein</fullName>
    </submittedName>
</protein>
<accession>A0A5D2YIG5</accession>
<sequence length="84" mass="9517">MSARVFLFESALDCYCDCGYSVGYSDSPKLSCVVHDVQLQENSNTIEPGNIWKNSYLPFFVITFHGCLCKLIHCCSIIQIFIHC</sequence>
<reference evidence="1 2" key="1">
    <citation type="submission" date="2019-07" db="EMBL/GenBank/DDBJ databases">
        <title>WGS assembly of Gossypium mustelinum.</title>
        <authorList>
            <person name="Chen Z.J."/>
            <person name="Sreedasyam A."/>
            <person name="Ando A."/>
            <person name="Song Q."/>
            <person name="De L."/>
            <person name="Hulse-Kemp A."/>
            <person name="Ding M."/>
            <person name="Ye W."/>
            <person name="Kirkbride R."/>
            <person name="Jenkins J."/>
            <person name="Plott C."/>
            <person name="Lovell J."/>
            <person name="Lin Y.-M."/>
            <person name="Vaughn R."/>
            <person name="Liu B."/>
            <person name="Li W."/>
            <person name="Simpson S."/>
            <person name="Scheffler B."/>
            <person name="Saski C."/>
            <person name="Grover C."/>
            <person name="Hu G."/>
            <person name="Conover J."/>
            <person name="Carlson J."/>
            <person name="Shu S."/>
            <person name="Boston L."/>
            <person name="Williams M."/>
            <person name="Peterson D."/>
            <person name="Mcgee K."/>
            <person name="Jones D."/>
            <person name="Wendel J."/>
            <person name="Stelly D."/>
            <person name="Grimwood J."/>
            <person name="Schmutz J."/>
        </authorList>
    </citation>
    <scope>NUCLEOTIDE SEQUENCE [LARGE SCALE GENOMIC DNA]</scope>
    <source>
        <strain evidence="1">1408120.09</strain>
    </source>
</reference>
<organism evidence="1 2">
    <name type="scientific">Gossypium mustelinum</name>
    <name type="common">Cotton</name>
    <name type="synonym">Gossypium caicoense</name>
    <dbReference type="NCBI Taxonomy" id="34275"/>
    <lineage>
        <taxon>Eukaryota</taxon>
        <taxon>Viridiplantae</taxon>
        <taxon>Streptophyta</taxon>
        <taxon>Embryophyta</taxon>
        <taxon>Tracheophyta</taxon>
        <taxon>Spermatophyta</taxon>
        <taxon>Magnoliopsida</taxon>
        <taxon>eudicotyledons</taxon>
        <taxon>Gunneridae</taxon>
        <taxon>Pentapetalae</taxon>
        <taxon>rosids</taxon>
        <taxon>malvids</taxon>
        <taxon>Malvales</taxon>
        <taxon>Malvaceae</taxon>
        <taxon>Malvoideae</taxon>
        <taxon>Gossypium</taxon>
    </lineage>
</organism>
<dbReference type="Proteomes" id="UP000323597">
    <property type="component" value="Chromosome A07"/>
</dbReference>
<evidence type="ECO:0000313" key="2">
    <source>
        <dbReference type="Proteomes" id="UP000323597"/>
    </source>
</evidence>